<proteinExistence type="predicted"/>
<dbReference type="EMBL" id="JAWZYT010002747">
    <property type="protein sequence ID" value="KAK4302338.1"/>
    <property type="molecule type" value="Genomic_DNA"/>
</dbReference>
<sequence length="89" mass="9965">MDGVYGGGEKDGWWLEGKKWREQMKGVREVKETGGCGREVEGKMDGLRELEEKYLSPLLPTLNWAALIRGLLTLTMSAFSHPRAVLVSD</sequence>
<name>A0AAE1P5W9_9EUCA</name>
<evidence type="ECO:0000313" key="2">
    <source>
        <dbReference type="Proteomes" id="UP001292094"/>
    </source>
</evidence>
<gene>
    <name evidence="1" type="ORF">Pmani_025568</name>
</gene>
<accession>A0AAE1P5W9</accession>
<keyword evidence="2" id="KW-1185">Reference proteome</keyword>
<dbReference type="Proteomes" id="UP001292094">
    <property type="component" value="Unassembled WGS sequence"/>
</dbReference>
<dbReference type="AlphaFoldDB" id="A0AAE1P5W9"/>
<reference evidence="1" key="1">
    <citation type="submission" date="2023-11" db="EMBL/GenBank/DDBJ databases">
        <title>Genome assemblies of two species of porcelain crab, Petrolisthes cinctipes and Petrolisthes manimaculis (Anomura: Porcellanidae).</title>
        <authorList>
            <person name="Angst P."/>
        </authorList>
    </citation>
    <scope>NUCLEOTIDE SEQUENCE</scope>
    <source>
        <strain evidence="1">PB745_02</strain>
        <tissue evidence="1">Gill</tissue>
    </source>
</reference>
<protein>
    <submittedName>
        <fullName evidence="1">Uncharacterized protein</fullName>
    </submittedName>
</protein>
<evidence type="ECO:0000313" key="1">
    <source>
        <dbReference type="EMBL" id="KAK4302338.1"/>
    </source>
</evidence>
<comment type="caution">
    <text evidence="1">The sequence shown here is derived from an EMBL/GenBank/DDBJ whole genome shotgun (WGS) entry which is preliminary data.</text>
</comment>
<organism evidence="1 2">
    <name type="scientific">Petrolisthes manimaculis</name>
    <dbReference type="NCBI Taxonomy" id="1843537"/>
    <lineage>
        <taxon>Eukaryota</taxon>
        <taxon>Metazoa</taxon>
        <taxon>Ecdysozoa</taxon>
        <taxon>Arthropoda</taxon>
        <taxon>Crustacea</taxon>
        <taxon>Multicrustacea</taxon>
        <taxon>Malacostraca</taxon>
        <taxon>Eumalacostraca</taxon>
        <taxon>Eucarida</taxon>
        <taxon>Decapoda</taxon>
        <taxon>Pleocyemata</taxon>
        <taxon>Anomura</taxon>
        <taxon>Galatheoidea</taxon>
        <taxon>Porcellanidae</taxon>
        <taxon>Petrolisthes</taxon>
    </lineage>
</organism>